<dbReference type="Gene3D" id="3.60.40.10">
    <property type="entry name" value="PPM-type phosphatase domain"/>
    <property type="match status" value="1"/>
</dbReference>
<dbReference type="Proteomes" id="UP000199650">
    <property type="component" value="Unassembled WGS sequence"/>
</dbReference>
<dbReference type="OrthoDB" id="9811749at2"/>
<dbReference type="PROSITE" id="PS50110">
    <property type="entry name" value="RESPONSE_REGULATORY"/>
    <property type="match status" value="1"/>
</dbReference>
<dbReference type="PANTHER" id="PTHR43156">
    <property type="entry name" value="STAGE II SPORULATION PROTEIN E-RELATED"/>
    <property type="match status" value="1"/>
</dbReference>
<dbReference type="InterPro" id="IPR001932">
    <property type="entry name" value="PPM-type_phosphatase-like_dom"/>
</dbReference>
<organism evidence="4 5">
    <name type="scientific">Aliiroseovarius sediminilitoris</name>
    <dbReference type="NCBI Taxonomy" id="1173584"/>
    <lineage>
        <taxon>Bacteria</taxon>
        <taxon>Pseudomonadati</taxon>
        <taxon>Pseudomonadota</taxon>
        <taxon>Alphaproteobacteria</taxon>
        <taxon>Rhodobacterales</taxon>
        <taxon>Paracoccaceae</taxon>
        <taxon>Aliiroseovarius</taxon>
    </lineage>
</organism>
<dbReference type="GO" id="GO:0016791">
    <property type="term" value="F:phosphatase activity"/>
    <property type="evidence" value="ECO:0007669"/>
    <property type="project" value="TreeGrafter"/>
</dbReference>
<reference evidence="4 5" key="1">
    <citation type="submission" date="2016-10" db="EMBL/GenBank/DDBJ databases">
        <authorList>
            <person name="de Groot N.N."/>
        </authorList>
    </citation>
    <scope>NUCLEOTIDE SEQUENCE [LARGE SCALE GENOMIC DNA]</scope>
    <source>
        <strain evidence="4 5">DSM 29439</strain>
    </source>
</reference>
<evidence type="ECO:0000256" key="2">
    <source>
        <dbReference type="PROSITE-ProRule" id="PRU00169"/>
    </source>
</evidence>
<sequence>MTVKRQALTISDKANPIRDISVSAANAYLGCDEPTPAAPPVQVVENPVRRILVVDDSRAQRRILTSSLTRQGYDVTEAGTGDEALDILGREHFDLILSDWMMPGMDGLELCAAFRQLPLAGYVYFILLTSKTDKGAVAQGLDVGADDFLAKPVNPDELRARINAGGRILSMERELQDKNRLVTSTLDEIQALYDSLDRDLVEARKMQQSLVREKYRDFGAAEVSLMLKPCGHVGGDLVGFFEAGPDTLAFYSIDVSGHGIASALLTARLASYFSDGSPTHNIALERGPSGDYRCRPPEIVADELNKLLLNDLRSEHYFTMLFGYLDLTTGAVEMSQCGHPNAVRLSTQNRVRFFGEGGMPIGLITDAQFDRQQLSLLPGERLIFYSDGFTECTDNSGAMLDEAGLANILRKNSALTNEALFDALVWDLDAFSGGQDLGDDLSCVMVTYRPDRR</sequence>
<dbReference type="EMBL" id="FOJB01000001">
    <property type="protein sequence ID" value="SEV91798.1"/>
    <property type="molecule type" value="Genomic_DNA"/>
</dbReference>
<dbReference type="GO" id="GO:0000160">
    <property type="term" value="P:phosphorelay signal transduction system"/>
    <property type="evidence" value="ECO:0007669"/>
    <property type="project" value="InterPro"/>
</dbReference>
<proteinExistence type="predicted"/>
<evidence type="ECO:0000313" key="5">
    <source>
        <dbReference type="Proteomes" id="UP000199650"/>
    </source>
</evidence>
<dbReference type="SUPFAM" id="SSF81606">
    <property type="entry name" value="PP2C-like"/>
    <property type="match status" value="1"/>
</dbReference>
<dbReference type="AlphaFoldDB" id="A0A1I0MUF4"/>
<accession>A0A1I0MUF4</accession>
<dbReference type="STRING" id="1173584.SAMN05444851_0308"/>
<evidence type="ECO:0000313" key="4">
    <source>
        <dbReference type="EMBL" id="SEV91798.1"/>
    </source>
</evidence>
<dbReference type="Gene3D" id="3.40.50.2300">
    <property type="match status" value="1"/>
</dbReference>
<dbReference type="SMART" id="SM00448">
    <property type="entry name" value="REC"/>
    <property type="match status" value="1"/>
</dbReference>
<dbReference type="InterPro" id="IPR052016">
    <property type="entry name" value="Bact_Sigma-Reg"/>
</dbReference>
<dbReference type="Pfam" id="PF07228">
    <property type="entry name" value="SpoIIE"/>
    <property type="match status" value="1"/>
</dbReference>
<dbReference type="Pfam" id="PF00072">
    <property type="entry name" value="Response_reg"/>
    <property type="match status" value="1"/>
</dbReference>
<evidence type="ECO:0000259" key="3">
    <source>
        <dbReference type="PROSITE" id="PS50110"/>
    </source>
</evidence>
<gene>
    <name evidence="4" type="ORF">SAMN05444851_0308</name>
</gene>
<dbReference type="InterPro" id="IPR036457">
    <property type="entry name" value="PPM-type-like_dom_sf"/>
</dbReference>
<dbReference type="PANTHER" id="PTHR43156:SF2">
    <property type="entry name" value="STAGE II SPORULATION PROTEIN E"/>
    <property type="match status" value="1"/>
</dbReference>
<feature type="modified residue" description="4-aspartylphosphate" evidence="2">
    <location>
        <position position="99"/>
    </location>
</feature>
<dbReference type="SUPFAM" id="SSF52172">
    <property type="entry name" value="CheY-like"/>
    <property type="match status" value="1"/>
</dbReference>
<keyword evidence="5" id="KW-1185">Reference proteome</keyword>
<dbReference type="InterPro" id="IPR001789">
    <property type="entry name" value="Sig_transdc_resp-reg_receiver"/>
</dbReference>
<keyword evidence="2" id="KW-0597">Phosphoprotein</keyword>
<dbReference type="SMART" id="SM00331">
    <property type="entry name" value="PP2C_SIG"/>
    <property type="match status" value="1"/>
</dbReference>
<dbReference type="InterPro" id="IPR011006">
    <property type="entry name" value="CheY-like_superfamily"/>
</dbReference>
<protein>
    <submittedName>
        <fullName evidence="4">Sigma-B regulation protein RsbU (Phosphoserine phosphatase)</fullName>
    </submittedName>
</protein>
<feature type="domain" description="Response regulatory" evidence="3">
    <location>
        <begin position="50"/>
        <end position="166"/>
    </location>
</feature>
<name>A0A1I0MUF4_9RHOB</name>
<dbReference type="CDD" id="cd17546">
    <property type="entry name" value="REC_hyHK_CKI1_RcsC-like"/>
    <property type="match status" value="1"/>
</dbReference>
<keyword evidence="1" id="KW-0378">Hydrolase</keyword>
<evidence type="ECO:0000256" key="1">
    <source>
        <dbReference type="ARBA" id="ARBA00022801"/>
    </source>
</evidence>